<evidence type="ECO:0000256" key="5">
    <source>
        <dbReference type="ARBA" id="ARBA00023136"/>
    </source>
</evidence>
<dbReference type="RefSeq" id="WP_074926640.1">
    <property type="nucleotide sequence ID" value="NZ_FPBL01000001.1"/>
</dbReference>
<proteinExistence type="inferred from homology"/>
<evidence type="ECO:0000256" key="3">
    <source>
        <dbReference type="ARBA" id="ARBA00022692"/>
    </source>
</evidence>
<organism evidence="10 11">
    <name type="scientific">Nitrosomonas eutropha</name>
    <dbReference type="NCBI Taxonomy" id="916"/>
    <lineage>
        <taxon>Bacteria</taxon>
        <taxon>Pseudomonadati</taxon>
        <taxon>Pseudomonadota</taxon>
        <taxon>Betaproteobacteria</taxon>
        <taxon>Nitrosomonadales</taxon>
        <taxon>Nitrosomonadaceae</taxon>
        <taxon>Nitrosomonas</taxon>
    </lineage>
</organism>
<evidence type="ECO:0000256" key="1">
    <source>
        <dbReference type="ARBA" id="ARBA00004651"/>
    </source>
</evidence>
<name>A0A1I7FFF7_9PROT</name>
<dbReference type="OrthoDB" id="4814201at2"/>
<dbReference type="Pfam" id="PF02687">
    <property type="entry name" value="FtsX"/>
    <property type="match status" value="1"/>
</dbReference>
<dbReference type="Proteomes" id="UP000183926">
    <property type="component" value="Unassembled WGS sequence"/>
</dbReference>
<keyword evidence="3 7" id="KW-0812">Transmembrane</keyword>
<dbReference type="Pfam" id="PF12704">
    <property type="entry name" value="MacB_PCD"/>
    <property type="match status" value="1"/>
</dbReference>
<dbReference type="InterPro" id="IPR025857">
    <property type="entry name" value="MacB_PCD"/>
</dbReference>
<dbReference type="PANTHER" id="PTHR30572">
    <property type="entry name" value="MEMBRANE COMPONENT OF TRANSPORTER-RELATED"/>
    <property type="match status" value="1"/>
</dbReference>
<feature type="transmembrane region" description="Helical" evidence="7">
    <location>
        <begin position="327"/>
        <end position="358"/>
    </location>
</feature>
<evidence type="ECO:0000256" key="6">
    <source>
        <dbReference type="ARBA" id="ARBA00038076"/>
    </source>
</evidence>
<comment type="subcellular location">
    <subcellularLocation>
        <location evidence="1">Cell membrane</location>
        <topology evidence="1">Multi-pass membrane protein</topology>
    </subcellularLocation>
</comment>
<feature type="domain" description="ABC3 transporter permease C-terminal" evidence="8">
    <location>
        <begin position="287"/>
        <end position="399"/>
    </location>
</feature>
<evidence type="ECO:0000313" key="11">
    <source>
        <dbReference type="Proteomes" id="UP000183926"/>
    </source>
</evidence>
<evidence type="ECO:0000259" key="8">
    <source>
        <dbReference type="Pfam" id="PF02687"/>
    </source>
</evidence>
<dbReference type="EMBL" id="FPBL01000001">
    <property type="protein sequence ID" value="SFU34874.1"/>
    <property type="molecule type" value="Genomic_DNA"/>
</dbReference>
<evidence type="ECO:0000256" key="7">
    <source>
        <dbReference type="SAM" id="Phobius"/>
    </source>
</evidence>
<feature type="transmembrane region" description="Helical" evidence="7">
    <location>
        <begin position="364"/>
        <end position="390"/>
    </location>
</feature>
<protein>
    <submittedName>
        <fullName evidence="10">Putative ABC transport system permease protein</fullName>
    </submittedName>
</protein>
<feature type="transmembrane region" description="Helical" evidence="7">
    <location>
        <begin position="21"/>
        <end position="41"/>
    </location>
</feature>
<dbReference type="AlphaFoldDB" id="A0A1I7FFF7"/>
<feature type="transmembrane region" description="Helical" evidence="7">
    <location>
        <begin position="280"/>
        <end position="306"/>
    </location>
</feature>
<gene>
    <name evidence="10" type="ORF">SAMN05216339_101461</name>
</gene>
<keyword evidence="5 7" id="KW-0472">Membrane</keyword>
<evidence type="ECO:0000259" key="9">
    <source>
        <dbReference type="Pfam" id="PF12704"/>
    </source>
</evidence>
<reference evidence="10 11" key="1">
    <citation type="submission" date="2016-10" db="EMBL/GenBank/DDBJ databases">
        <authorList>
            <person name="de Groot N.N."/>
        </authorList>
    </citation>
    <scope>NUCLEOTIDE SEQUENCE [LARGE SCALE GENOMIC DNA]</scope>
    <source>
        <strain evidence="10 11">Nm24</strain>
    </source>
</reference>
<evidence type="ECO:0000256" key="2">
    <source>
        <dbReference type="ARBA" id="ARBA00022475"/>
    </source>
</evidence>
<comment type="similarity">
    <text evidence="6">Belongs to the ABC-4 integral membrane protein family.</text>
</comment>
<dbReference type="InterPro" id="IPR003838">
    <property type="entry name" value="ABC3_permease_C"/>
</dbReference>
<accession>A0A1I7FFF7</accession>
<dbReference type="GO" id="GO:0022857">
    <property type="term" value="F:transmembrane transporter activity"/>
    <property type="evidence" value="ECO:0007669"/>
    <property type="project" value="TreeGrafter"/>
</dbReference>
<evidence type="ECO:0000256" key="4">
    <source>
        <dbReference type="ARBA" id="ARBA00022989"/>
    </source>
</evidence>
<dbReference type="GO" id="GO:0005886">
    <property type="term" value="C:plasma membrane"/>
    <property type="evidence" value="ECO:0007669"/>
    <property type="project" value="UniProtKB-SubCell"/>
</dbReference>
<sequence>MNLLTIIGEAMRALQTNRLRTALTMLGMIIGVAAVVLMLAVGQGAQTSINSAIASMGSHLLIIMPGATSSGGVRWGIGSVKTLTVQDAQAIAELPMIDATAPVISGAAQLNYSANNWSTILTGVTPDYFSVNNWEIASGTIFSEGDLRSGARMAVLGHITATSLFGDEDPVGKIIRITNRPFTVVGVLAAKGQSLSGRDQDDNVLIPLTTAQRQIIGNQFPGSINFMMVRAKSENDMEAAEAEITHLLRQRHRISNHMENDFTVRNLTALASVASNTAKIMGWMLGAIASVSLLVGGIGIMNIMLVSVTERTREIGIRMAIGANQRMILTQFLLESLMICTLGGLTGIALGIGGAWLASQIAGIDIVITSGTIALAFSFASITGIFFGLYPARKAAALKPVEALRHE</sequence>
<dbReference type="InterPro" id="IPR050250">
    <property type="entry name" value="Macrolide_Exporter_MacB"/>
</dbReference>
<keyword evidence="2" id="KW-1003">Cell membrane</keyword>
<feature type="domain" description="MacB-like periplasmic core" evidence="9">
    <location>
        <begin position="21"/>
        <end position="246"/>
    </location>
</feature>
<dbReference type="PANTHER" id="PTHR30572:SF4">
    <property type="entry name" value="ABC TRANSPORTER PERMEASE YTRF"/>
    <property type="match status" value="1"/>
</dbReference>
<keyword evidence="4 7" id="KW-1133">Transmembrane helix</keyword>
<evidence type="ECO:0000313" key="10">
    <source>
        <dbReference type="EMBL" id="SFU34874.1"/>
    </source>
</evidence>